<evidence type="ECO:0000313" key="1">
    <source>
        <dbReference type="EMBL" id="PAS92386.1"/>
    </source>
</evidence>
<reference evidence="1 2" key="1">
    <citation type="submission" date="2017-07" db="EMBL/GenBank/DDBJ databases">
        <title>Candidatus Dactylopiibacterium carminicum, a nitrogen-fixing symbiont of the cochineal insect Dactylopius coccus and Dactylopius opuntiae (Hemiptera: Coccoidea: Dactylopiidae).</title>
        <authorList>
            <person name="Vera A."/>
        </authorList>
    </citation>
    <scope>NUCLEOTIDE SEQUENCE [LARGE SCALE GENOMIC DNA]</scope>
    <source>
        <strain evidence="1 2">NFDCM</strain>
    </source>
</reference>
<comment type="caution">
    <text evidence="1">The sequence shown here is derived from an EMBL/GenBank/DDBJ whole genome shotgun (WGS) entry which is preliminary data.</text>
</comment>
<dbReference type="EMBL" id="NMRN01000039">
    <property type="protein sequence ID" value="PAS92386.1"/>
    <property type="molecule type" value="Genomic_DNA"/>
</dbReference>
<protein>
    <submittedName>
        <fullName evidence="1">Uncharacterized protein</fullName>
    </submittedName>
</protein>
<sequence>MECMWAWFAAMRSLPMLYRMWFVWLLMNASVASAQQTMPALLPLPAEEMAGCGCSFGQQRGQPLLFWSWEGDRQSAVVHEQEGLRTLTLRSEKYLPTLRQPARAGDRMALQFARAGWSIQTASEVTRTCSARARQCAGTDYRSRIVLQWQGKQRKELDGWAHCACSD</sequence>
<proteinExistence type="predicted"/>
<organism evidence="1 2">
    <name type="scientific">Candidatus Dactylopiibacterium carminicum</name>
    <dbReference type="NCBI Taxonomy" id="857335"/>
    <lineage>
        <taxon>Bacteria</taxon>
        <taxon>Pseudomonadati</taxon>
        <taxon>Pseudomonadota</taxon>
        <taxon>Betaproteobacteria</taxon>
        <taxon>Rhodocyclales</taxon>
        <taxon>Rhodocyclaceae</taxon>
        <taxon>Candidatus Dactylopiibacterium</taxon>
    </lineage>
</organism>
<evidence type="ECO:0000313" key="2">
    <source>
        <dbReference type="Proteomes" id="UP000216107"/>
    </source>
</evidence>
<name>A0A272EQP6_9RHOO</name>
<dbReference type="AlphaFoldDB" id="A0A272EQP6"/>
<gene>
    <name evidence="1" type="ORF">CGU29_11665</name>
</gene>
<dbReference type="Proteomes" id="UP000216107">
    <property type="component" value="Unassembled WGS sequence"/>
</dbReference>
<accession>A0A272EQP6</accession>